<dbReference type="GO" id="GO:0007585">
    <property type="term" value="P:respiratory gaseous exchange by respiratory system"/>
    <property type="evidence" value="ECO:0007669"/>
    <property type="project" value="UniProtKB-KW"/>
</dbReference>
<dbReference type="InterPro" id="IPR008139">
    <property type="entry name" value="SaposinB_dom"/>
</dbReference>
<feature type="domain" description="Saposin B-type" evidence="13">
    <location>
        <begin position="60"/>
        <end position="142"/>
    </location>
</feature>
<organism evidence="15 16">
    <name type="scientific">Littorina saxatilis</name>
    <dbReference type="NCBI Taxonomy" id="31220"/>
    <lineage>
        <taxon>Eukaryota</taxon>
        <taxon>Metazoa</taxon>
        <taxon>Spiralia</taxon>
        <taxon>Lophotrochozoa</taxon>
        <taxon>Mollusca</taxon>
        <taxon>Gastropoda</taxon>
        <taxon>Caenogastropoda</taxon>
        <taxon>Littorinimorpha</taxon>
        <taxon>Littorinoidea</taxon>
        <taxon>Littorinidae</taxon>
        <taxon>Littorina</taxon>
    </lineage>
</organism>
<dbReference type="FunFam" id="1.10.225.10:FF:000008">
    <property type="entry name" value="Pulmonary surfactant-associated protein B"/>
    <property type="match status" value="1"/>
</dbReference>
<dbReference type="InterPro" id="IPR003119">
    <property type="entry name" value="SAP_A"/>
</dbReference>
<dbReference type="FunFam" id="1.10.225.10:FF:000002">
    <property type="entry name" value="prosaposin isoform X2"/>
    <property type="match status" value="4"/>
</dbReference>
<feature type="domain" description="Saposin B-type" evidence="13">
    <location>
        <begin position="270"/>
        <end position="351"/>
    </location>
</feature>
<dbReference type="EMBL" id="JBAMIC010000002">
    <property type="protein sequence ID" value="KAK7111880.1"/>
    <property type="molecule type" value="Genomic_DNA"/>
</dbReference>
<feature type="domain" description="Saposin B-type" evidence="13">
    <location>
        <begin position="369"/>
        <end position="450"/>
    </location>
</feature>
<dbReference type="PROSITE" id="PS50015">
    <property type="entry name" value="SAP_B"/>
    <property type="match status" value="12"/>
</dbReference>
<protein>
    <recommendedName>
        <fullName evidence="10">Pulmonary surfactant-associated protein B</fullName>
    </recommendedName>
    <alternativeName>
        <fullName evidence="11">Pulmonary surfactant-associated proteolipid SPL(Phe)</fullName>
    </alternativeName>
</protein>
<accession>A0AAN9BYQ9</accession>
<dbReference type="GO" id="GO:0005764">
    <property type="term" value="C:lysosome"/>
    <property type="evidence" value="ECO:0007669"/>
    <property type="project" value="InterPro"/>
</dbReference>
<evidence type="ECO:0000259" key="13">
    <source>
        <dbReference type="PROSITE" id="PS50015"/>
    </source>
</evidence>
<evidence type="ECO:0000256" key="12">
    <source>
        <dbReference type="SAM" id="SignalP"/>
    </source>
</evidence>
<feature type="domain" description="Saposin B-type" evidence="13">
    <location>
        <begin position="159"/>
        <end position="240"/>
    </location>
</feature>
<dbReference type="InterPro" id="IPR008373">
    <property type="entry name" value="Saposin"/>
</dbReference>
<keyword evidence="16" id="KW-1185">Reference proteome</keyword>
<dbReference type="Pfam" id="PF05184">
    <property type="entry name" value="SapB_1"/>
    <property type="match status" value="7"/>
</dbReference>
<evidence type="ECO:0000256" key="9">
    <source>
        <dbReference type="ARBA" id="ARBA00037221"/>
    </source>
</evidence>
<dbReference type="SMART" id="SM00741">
    <property type="entry name" value="SapB"/>
    <property type="match status" value="12"/>
</dbReference>
<reference evidence="15 16" key="1">
    <citation type="submission" date="2024-02" db="EMBL/GenBank/DDBJ databases">
        <title>Chromosome-scale genome assembly of the rough periwinkle Littorina saxatilis.</title>
        <authorList>
            <person name="De Jode A."/>
            <person name="Faria R."/>
            <person name="Formenti G."/>
            <person name="Sims Y."/>
            <person name="Smith T.P."/>
            <person name="Tracey A."/>
            <person name="Wood J.M.D."/>
            <person name="Zagrodzka Z.B."/>
            <person name="Johannesson K."/>
            <person name="Butlin R.K."/>
            <person name="Leder E.H."/>
        </authorList>
    </citation>
    <scope>NUCLEOTIDE SEQUENCE [LARGE SCALE GENOMIC DNA]</scope>
    <source>
        <strain evidence="15">Snail1</strain>
        <tissue evidence="15">Muscle</tissue>
    </source>
</reference>
<comment type="caution">
    <text evidence="15">The sequence shown here is derived from an EMBL/GenBank/DDBJ whole genome shotgun (WGS) entry which is preliminary data.</text>
</comment>
<dbReference type="InterPro" id="IPR011001">
    <property type="entry name" value="Saposin-like"/>
</dbReference>
<gene>
    <name evidence="15" type="ORF">V1264_011437</name>
</gene>
<sequence length="1326" mass="144760">MRLFVAAVIFVTAQAASLGSDKCTWGPSYWCSSISSASTCQAFKHCLDSVWKHKLLDVQQTETCLFSQKLVETIRRVLSFKNGNEHATHLVASMCTFIKEDDMRKECKDTVTNYLPQIFKLVESSMEPTSVAAVLGFCKPYDDSVNDTPTQGPYYPPTNQTMCNDCRAFIADLQTLVNQPGAEDQFEDVMENIVCSELGDLEFLCKAVMEVGLPKLYKFIAENDHPEMVCRLGLFCIDTVEAKPKMGNAADIIKNVFADIINSIEIDSDDSVSCSECDKVVSPILAFEKDSYFRTSIVRAIGYMCSRTSLGEEKCQLLADGFIPNELAEMVSHDVNVKDVCTSTLSCHGPWLQSGVAPTPPAGVTEVQPTDFCNDCQRFFGDVRDVLRNNVSAPEAAALAKETLCQQAGPLEFQCNDLMDVAMPTVLDWLARVDSPPSVCASLTLCPKPNSTPKFDLMKALGAALEEKPLTDTFKCDECQILVQDLRNGDRDPNVQKAIVDFFNEICDKLGQEAQQCKALVQQYAPQLFEIVAGELEPSVLCDILLHCTKPEYNAQESDEPVSPIHEAPETVVIVASETHSVQDRPAKKSKKNSAVYAKQEKNAAEKVGASVQCAICRLAMESIDKVIAANATEENLEKDLEGLCDVLPSSVKEPCDQFVKEFTPSLIDLLLQELDAELICNELQICNDTAESRYSYTAPIVERAEKEDRAKEEDSIACQICELVVGSVDILLGENRSEAAIQKGLDDICNILPTGIRPQCQSFVNEYSVVVVQLLLQELDPVQVCITIGLCQQNQTVKEVEVPAVSESASPWCSLCELVVNEVDRIIAANRSEVAVQSALEQVCSLLPETISSECTSFVDVYTPAIVNLLVQEIKPIEVCKKLGVCPSVSKPQQVKEMEVPAESESASPWCSLCELVVNEVDRIIAANRSEEAMQSALEQVCSLLPATISSECTSFVDVYTPAIVNLLVQEIKPIEVCKKLGVCPSVSKSQQDEEPEPTEPSKVSGPLCTICDLVVGQLDRLIGSNKTEAALESALDQVCTFFPGNVSAKCTDLISLYAPAIVNLLVQEVQPDVVCKRLGLCSAALRVVQVELPEAEVSKEESVDTVECTLCKIIVTGINAIIGDNRTEPALIHALETVCDVVSGDLRLQCKSEVENYGPAVLDLLKHIDDPNVVCATLRLCAASFVDNASGKKKNGVSDGDICIICQTLANYAAEALKEQATQDEVEKLLDDICTVLPGNLTGDCNNVVEQFTPMILQLLAEKDNPLHICQDMKICPKDNDTAQKAMVGVDACTYGPAFWCASMENARKCGVVEDCVETYGLQP</sequence>
<keyword evidence="4" id="KW-0305">Gaseous exchange</keyword>
<dbReference type="SUPFAM" id="SSF47862">
    <property type="entry name" value="Saposin"/>
    <property type="match status" value="10"/>
</dbReference>
<evidence type="ECO:0000256" key="2">
    <source>
        <dbReference type="ARBA" id="ARBA00022439"/>
    </source>
</evidence>
<evidence type="ECO:0000256" key="11">
    <source>
        <dbReference type="ARBA" id="ARBA00041785"/>
    </source>
</evidence>
<feature type="domain" description="Saposin B-type" evidence="13">
    <location>
        <begin position="1006"/>
        <end position="1087"/>
    </location>
</feature>
<feature type="domain" description="Saposin A-type" evidence="14">
    <location>
        <begin position="16"/>
        <end position="56"/>
    </location>
</feature>
<evidence type="ECO:0000256" key="5">
    <source>
        <dbReference type="ARBA" id="ARBA00022729"/>
    </source>
</evidence>
<feature type="domain" description="Saposin B-type" evidence="13">
    <location>
        <begin position="810"/>
        <end position="891"/>
    </location>
</feature>
<evidence type="ECO:0000256" key="3">
    <source>
        <dbReference type="ARBA" id="ARBA00022525"/>
    </source>
</evidence>
<dbReference type="Pfam" id="PF03489">
    <property type="entry name" value="SapB_2"/>
    <property type="match status" value="8"/>
</dbReference>
<feature type="domain" description="Saposin A-type" evidence="14">
    <location>
        <begin position="1288"/>
        <end position="1326"/>
    </location>
</feature>
<dbReference type="GO" id="GO:0016020">
    <property type="term" value="C:membrane"/>
    <property type="evidence" value="ECO:0007669"/>
    <property type="project" value="GOC"/>
</dbReference>
<evidence type="ECO:0000313" key="15">
    <source>
        <dbReference type="EMBL" id="KAK7111880.1"/>
    </source>
</evidence>
<dbReference type="GO" id="GO:0006665">
    <property type="term" value="P:sphingolipid metabolic process"/>
    <property type="evidence" value="ECO:0007669"/>
    <property type="project" value="InterPro"/>
</dbReference>
<keyword evidence="7" id="KW-1015">Disulfide bond</keyword>
<evidence type="ECO:0000259" key="14">
    <source>
        <dbReference type="PROSITE" id="PS51110"/>
    </source>
</evidence>
<dbReference type="GO" id="GO:0005576">
    <property type="term" value="C:extracellular region"/>
    <property type="evidence" value="ECO:0007669"/>
    <property type="project" value="UniProtKB-SubCell"/>
</dbReference>
<keyword evidence="3" id="KW-0964">Secreted</keyword>
<evidence type="ECO:0000256" key="8">
    <source>
        <dbReference type="ARBA" id="ARBA00023180"/>
    </source>
</evidence>
<dbReference type="Gene3D" id="1.10.225.10">
    <property type="entry name" value="Saposin-like"/>
    <property type="match status" value="11"/>
</dbReference>
<dbReference type="PANTHER" id="PTHR11480:SF3">
    <property type="entry name" value="BCDNA.GH08312"/>
    <property type="match status" value="1"/>
</dbReference>
<feature type="signal peptide" evidence="12">
    <location>
        <begin position="1"/>
        <end position="15"/>
    </location>
</feature>
<evidence type="ECO:0000256" key="6">
    <source>
        <dbReference type="ARBA" id="ARBA00022737"/>
    </source>
</evidence>
<dbReference type="PRINTS" id="PR01797">
    <property type="entry name" value="SAPOSIN"/>
</dbReference>
<dbReference type="InterPro" id="IPR008138">
    <property type="entry name" value="SapB_2"/>
</dbReference>
<proteinExistence type="predicted"/>
<evidence type="ECO:0000256" key="1">
    <source>
        <dbReference type="ARBA" id="ARBA00004364"/>
    </source>
</evidence>
<comment type="subcellular location">
    <subcellularLocation>
        <location evidence="1">Secreted</location>
        <location evidence="1">Extracellular space</location>
        <location evidence="1">Surface film</location>
    </subcellularLocation>
</comment>
<evidence type="ECO:0000256" key="10">
    <source>
        <dbReference type="ARBA" id="ARBA00041094"/>
    </source>
</evidence>
<keyword evidence="5 12" id="KW-0732">Signal</keyword>
<dbReference type="InterPro" id="IPR051428">
    <property type="entry name" value="Sphingo_Act-Surfact_Prot"/>
</dbReference>
<keyword evidence="2" id="KW-0767">Surface film</keyword>
<evidence type="ECO:0000313" key="16">
    <source>
        <dbReference type="Proteomes" id="UP001374579"/>
    </source>
</evidence>
<evidence type="ECO:0000256" key="7">
    <source>
        <dbReference type="ARBA" id="ARBA00023157"/>
    </source>
</evidence>
<feature type="domain" description="Saposin B-type" evidence="13">
    <location>
        <begin position="908"/>
        <end position="989"/>
    </location>
</feature>
<dbReference type="PROSITE" id="PS51110">
    <property type="entry name" value="SAP_A"/>
    <property type="match status" value="2"/>
</dbReference>
<dbReference type="Pfam" id="PF02199">
    <property type="entry name" value="SapA"/>
    <property type="match status" value="2"/>
</dbReference>
<feature type="domain" description="Saposin B-type" evidence="13">
    <location>
        <begin position="1106"/>
        <end position="1187"/>
    </location>
</feature>
<keyword evidence="6" id="KW-0677">Repeat</keyword>
<dbReference type="Proteomes" id="UP001374579">
    <property type="component" value="Unassembled WGS sequence"/>
</dbReference>
<feature type="domain" description="Saposin B-type" evidence="13">
    <location>
        <begin position="715"/>
        <end position="796"/>
    </location>
</feature>
<dbReference type="SMART" id="SM00162">
    <property type="entry name" value="SAPA"/>
    <property type="match status" value="2"/>
</dbReference>
<feature type="domain" description="Saposin B-type" evidence="13">
    <location>
        <begin position="1201"/>
        <end position="1282"/>
    </location>
</feature>
<name>A0AAN9BYQ9_9CAEN</name>
<keyword evidence="8" id="KW-0325">Glycoprotein</keyword>
<dbReference type="PANTHER" id="PTHR11480">
    <property type="entry name" value="SAPOSIN-RELATED"/>
    <property type="match status" value="1"/>
</dbReference>
<feature type="domain" description="Saposin B-type" evidence="13">
    <location>
        <begin position="610"/>
        <end position="691"/>
    </location>
</feature>
<feature type="chain" id="PRO_5043028874" description="Pulmonary surfactant-associated protein B" evidence="12">
    <location>
        <begin position="16"/>
        <end position="1326"/>
    </location>
</feature>
<feature type="domain" description="Saposin B-type" evidence="13">
    <location>
        <begin position="472"/>
        <end position="552"/>
    </location>
</feature>
<comment type="function">
    <text evidence="9">Pulmonary surfactant-associated proteins promote alveolar stability by lowering the surface tension at the air-liquid interface in the peripheral air spaces. SP-B increases the collapse pressure of palmitic acid to nearly 70 millinewtons per meter.</text>
</comment>
<evidence type="ECO:0000256" key="4">
    <source>
        <dbReference type="ARBA" id="ARBA00022713"/>
    </source>
</evidence>
<dbReference type="InterPro" id="IPR007856">
    <property type="entry name" value="SapB_1"/>
</dbReference>